<feature type="compositionally biased region" description="Acidic residues" evidence="1">
    <location>
        <begin position="168"/>
        <end position="192"/>
    </location>
</feature>
<dbReference type="Proteomes" id="UP000002630">
    <property type="component" value="Linkage Group LG16"/>
</dbReference>
<feature type="compositionally biased region" description="Acidic residues" evidence="1">
    <location>
        <begin position="85"/>
        <end position="98"/>
    </location>
</feature>
<dbReference type="EMBL" id="FN648730">
    <property type="protein sequence ID" value="CBN80366.1"/>
    <property type="molecule type" value="Genomic_DNA"/>
</dbReference>
<evidence type="ECO:0000313" key="4">
    <source>
        <dbReference type="Proteomes" id="UP000002630"/>
    </source>
</evidence>
<keyword evidence="2" id="KW-0472">Membrane</keyword>
<feature type="transmembrane region" description="Helical" evidence="2">
    <location>
        <begin position="221"/>
        <end position="244"/>
    </location>
</feature>
<organism evidence="3 4">
    <name type="scientific">Ectocarpus siliculosus</name>
    <name type="common">Brown alga</name>
    <name type="synonym">Conferva siliculosa</name>
    <dbReference type="NCBI Taxonomy" id="2880"/>
    <lineage>
        <taxon>Eukaryota</taxon>
        <taxon>Sar</taxon>
        <taxon>Stramenopiles</taxon>
        <taxon>Ochrophyta</taxon>
        <taxon>PX clade</taxon>
        <taxon>Phaeophyceae</taxon>
        <taxon>Ectocarpales</taxon>
        <taxon>Ectocarpaceae</taxon>
        <taxon>Ectocarpus</taxon>
    </lineage>
</organism>
<feature type="region of interest" description="Disordered" evidence="1">
    <location>
        <begin position="340"/>
        <end position="359"/>
    </location>
</feature>
<dbReference type="InParanoid" id="D8LP95"/>
<feature type="compositionally biased region" description="Low complexity" evidence="1">
    <location>
        <begin position="99"/>
        <end position="127"/>
    </location>
</feature>
<reference evidence="3 4" key="1">
    <citation type="journal article" date="2010" name="Nature">
        <title>The Ectocarpus genome and the independent evolution of multicellularity in brown algae.</title>
        <authorList>
            <person name="Cock J.M."/>
            <person name="Sterck L."/>
            <person name="Rouze P."/>
            <person name="Scornet D."/>
            <person name="Allen A.E."/>
            <person name="Amoutzias G."/>
            <person name="Anthouard V."/>
            <person name="Artiguenave F."/>
            <person name="Aury J.M."/>
            <person name="Badger J.H."/>
            <person name="Beszteri B."/>
            <person name="Billiau K."/>
            <person name="Bonnet E."/>
            <person name="Bothwell J.H."/>
            <person name="Bowler C."/>
            <person name="Boyen C."/>
            <person name="Brownlee C."/>
            <person name="Carrano C.J."/>
            <person name="Charrier B."/>
            <person name="Cho G.Y."/>
            <person name="Coelho S.M."/>
            <person name="Collen J."/>
            <person name="Corre E."/>
            <person name="Da Silva C."/>
            <person name="Delage L."/>
            <person name="Delaroque N."/>
            <person name="Dittami S.M."/>
            <person name="Doulbeau S."/>
            <person name="Elias M."/>
            <person name="Farnham G."/>
            <person name="Gachon C.M."/>
            <person name="Gschloessl B."/>
            <person name="Heesch S."/>
            <person name="Jabbari K."/>
            <person name="Jubin C."/>
            <person name="Kawai H."/>
            <person name="Kimura K."/>
            <person name="Kloareg B."/>
            <person name="Kupper F.C."/>
            <person name="Lang D."/>
            <person name="Le Bail A."/>
            <person name="Leblanc C."/>
            <person name="Lerouge P."/>
            <person name="Lohr M."/>
            <person name="Lopez P.J."/>
            <person name="Martens C."/>
            <person name="Maumus F."/>
            <person name="Michel G."/>
            <person name="Miranda-Saavedra D."/>
            <person name="Morales J."/>
            <person name="Moreau H."/>
            <person name="Motomura T."/>
            <person name="Nagasato C."/>
            <person name="Napoli C.A."/>
            <person name="Nelson D.R."/>
            <person name="Nyvall-Collen P."/>
            <person name="Peters A.F."/>
            <person name="Pommier C."/>
            <person name="Potin P."/>
            <person name="Poulain J."/>
            <person name="Quesneville H."/>
            <person name="Read B."/>
            <person name="Rensing S.A."/>
            <person name="Ritter A."/>
            <person name="Rousvoal S."/>
            <person name="Samanta M."/>
            <person name="Samson G."/>
            <person name="Schroeder D.C."/>
            <person name="Segurens B."/>
            <person name="Strittmatter M."/>
            <person name="Tonon T."/>
            <person name="Tregear J.W."/>
            <person name="Valentin K."/>
            <person name="von Dassow P."/>
            <person name="Yamagishi T."/>
            <person name="Van de Peer Y."/>
            <person name="Wincker P."/>
        </authorList>
    </citation>
    <scope>NUCLEOTIDE SEQUENCE [LARGE SCALE GENOMIC DNA]</scope>
    <source>
        <strain evidence="4">Ec32 / CCAP1310/4</strain>
    </source>
</reference>
<keyword evidence="4" id="KW-1185">Reference proteome</keyword>
<evidence type="ECO:0000256" key="1">
    <source>
        <dbReference type="SAM" id="MobiDB-lite"/>
    </source>
</evidence>
<accession>D8LP95</accession>
<feature type="region of interest" description="Disordered" evidence="1">
    <location>
        <begin position="424"/>
        <end position="445"/>
    </location>
</feature>
<sequence length="445" mass="47767">MTRHDVPMPDFSSVLLGGDDSQTFGKKTAVERASGGELVDNSGVAAPPESRPIPVHDSSSESETEDICEPGPVPDHCSSFRSETEDLYESETECDFPEFPESPESCESSESSESSEFSESSESSVYDSESDCDSDDESSSDDDSCSSRESDIGECDEEECGVEHVYEQEEDTDDEGEEEGGEGEGGIYDDTDLGGQTVDTASMIAASVVAGAGAVRSGTGWTWTSMFIVLSAAGGVGIVLLYAIKRINELTRLVKTLEENSHMAINERDVQVITTQVIGDMLEDTDNSRDATIDTPEGSERGFSIETPHEVQGECIIQTQAVDRPQFQAELLQDDDIEATDNGGARAEEGSLVASESKNERSPLVSVDVLKVPATPSVAAEEERKITAIDKPVEQKVEEIGKDEPDDSIVDDLATMVKAMSLSEDSVETEGSSRLITGTKRVRSV</sequence>
<dbReference type="EMBL" id="FN649741">
    <property type="protein sequence ID" value="CBN80366.1"/>
    <property type="molecule type" value="Genomic_DNA"/>
</dbReference>
<name>D8LP95_ECTSI</name>
<protein>
    <submittedName>
        <fullName evidence="3">EsV-1-62</fullName>
    </submittedName>
</protein>
<feature type="compositionally biased region" description="Acidic residues" evidence="1">
    <location>
        <begin position="128"/>
        <end position="144"/>
    </location>
</feature>
<proteinExistence type="predicted"/>
<keyword evidence="2" id="KW-0812">Transmembrane</keyword>
<gene>
    <name evidence="3" type="ORF">Esi_0052_0102</name>
</gene>
<evidence type="ECO:0000313" key="3">
    <source>
        <dbReference type="EMBL" id="CBN80366.1"/>
    </source>
</evidence>
<keyword evidence="2" id="KW-1133">Transmembrane helix</keyword>
<evidence type="ECO:0000256" key="2">
    <source>
        <dbReference type="SAM" id="Phobius"/>
    </source>
</evidence>
<feature type="region of interest" description="Disordered" evidence="1">
    <location>
        <begin position="1"/>
        <end position="195"/>
    </location>
</feature>
<dbReference type="AlphaFoldDB" id="D8LP95"/>